<dbReference type="GO" id="GO:0000976">
    <property type="term" value="F:transcription cis-regulatory region binding"/>
    <property type="evidence" value="ECO:0007669"/>
    <property type="project" value="TreeGrafter"/>
</dbReference>
<dbReference type="AlphaFoldDB" id="A0A544VY52"/>
<dbReference type="SMART" id="SM00342">
    <property type="entry name" value="HTH_ARAC"/>
    <property type="match status" value="1"/>
</dbReference>
<dbReference type="GO" id="GO:0005829">
    <property type="term" value="C:cytosol"/>
    <property type="evidence" value="ECO:0007669"/>
    <property type="project" value="TreeGrafter"/>
</dbReference>
<organism evidence="3 4">
    <name type="scientific">Mycolicibacterium hodleri</name>
    <dbReference type="NCBI Taxonomy" id="49897"/>
    <lineage>
        <taxon>Bacteria</taxon>
        <taxon>Bacillati</taxon>
        <taxon>Actinomycetota</taxon>
        <taxon>Actinomycetes</taxon>
        <taxon>Mycobacteriales</taxon>
        <taxon>Mycobacteriaceae</taxon>
        <taxon>Mycolicibacterium</taxon>
    </lineage>
</organism>
<evidence type="ECO:0000313" key="3">
    <source>
        <dbReference type="EMBL" id="TQR84917.1"/>
    </source>
</evidence>
<keyword evidence="4" id="KW-1185">Reference proteome</keyword>
<keyword evidence="1" id="KW-0238">DNA-binding</keyword>
<dbReference type="Proteomes" id="UP000315759">
    <property type="component" value="Unassembled WGS sequence"/>
</dbReference>
<evidence type="ECO:0000259" key="2">
    <source>
        <dbReference type="SMART" id="SM00342"/>
    </source>
</evidence>
<reference evidence="3 4" key="1">
    <citation type="submission" date="2018-10" db="EMBL/GenBank/DDBJ databases">
        <title>Draft genome of Mycobacterium hodleri strain B.</title>
        <authorList>
            <person name="Amande T.J."/>
            <person name="Mcgenity T.J."/>
        </authorList>
    </citation>
    <scope>NUCLEOTIDE SEQUENCE [LARGE SCALE GENOMIC DNA]</scope>
    <source>
        <strain evidence="3 4">B</strain>
    </source>
</reference>
<comment type="caution">
    <text evidence="3">The sequence shown here is derived from an EMBL/GenBank/DDBJ whole genome shotgun (WGS) entry which is preliminary data.</text>
</comment>
<evidence type="ECO:0000256" key="1">
    <source>
        <dbReference type="ARBA" id="ARBA00023125"/>
    </source>
</evidence>
<dbReference type="EMBL" id="VIFX01000025">
    <property type="protein sequence ID" value="TQR84917.1"/>
    <property type="molecule type" value="Genomic_DNA"/>
</dbReference>
<feature type="domain" description="HTH araC/xylS-type" evidence="2">
    <location>
        <begin position="324"/>
        <end position="402"/>
    </location>
</feature>
<dbReference type="InterPro" id="IPR032687">
    <property type="entry name" value="AraC-type_N"/>
</dbReference>
<dbReference type="PANTHER" id="PTHR47894:SF4">
    <property type="entry name" value="HTH-TYPE TRANSCRIPTIONAL REGULATOR GADX"/>
    <property type="match status" value="1"/>
</dbReference>
<dbReference type="InterPro" id="IPR018060">
    <property type="entry name" value="HTH_AraC"/>
</dbReference>
<dbReference type="PANTHER" id="PTHR47894">
    <property type="entry name" value="HTH-TYPE TRANSCRIPTIONAL REGULATOR GADX"/>
    <property type="match status" value="1"/>
</dbReference>
<dbReference type="Gene3D" id="1.10.10.60">
    <property type="entry name" value="Homeodomain-like"/>
    <property type="match status" value="1"/>
</dbReference>
<protein>
    <submittedName>
        <fullName evidence="3">AraC family transcriptional regulator</fullName>
    </submittedName>
</protein>
<sequence length="404" mass="44485">MAKSAQGLCLVRCTADPTPESPAPMIRTSRCVATGHSCLLGLADAVRPSPVDRLPGCALQPAIAECFTRQRCGKMSQMVDAYGLPSPIGYFRTIQRALGGAGDFLEGTGLTQAQVESSTVDIDLGRQLQQIRNVVDRCGRDWVFQQPEIWGAAMHGAVAIAATSAPTIGGALEVMQRFGKSRASWSETRITSTRQHICLDLDLSVPLEVDEWRHLIEVHFVTVRYLVQSALGREPKEMSFFFRCPQPDYEGRIRQVLGHDVRFAASANRVRIPRKWGSMRPVGEDPRLHAQAIDELSGSAGIAADTAYFKLRVERALRGSSQGRLSADDVAKSLAVSRRTMARRLLAEGTTFRVLSDNAAKRRARAMSRAGLTRDVMAMRLGYDDPTSLSRAWRRWAAEESVET</sequence>
<name>A0A544VY52_9MYCO</name>
<proteinExistence type="predicted"/>
<accession>A0A544VY52</accession>
<gene>
    <name evidence="3" type="ORF">D8S82_19105</name>
</gene>
<dbReference type="GO" id="GO:0003700">
    <property type="term" value="F:DNA-binding transcription factor activity"/>
    <property type="evidence" value="ECO:0007669"/>
    <property type="project" value="InterPro"/>
</dbReference>
<evidence type="ECO:0000313" key="4">
    <source>
        <dbReference type="Proteomes" id="UP000315759"/>
    </source>
</evidence>
<dbReference type="Pfam" id="PF12625">
    <property type="entry name" value="Arabinose_bd"/>
    <property type="match status" value="1"/>
</dbReference>